<organism evidence="1 2">
    <name type="scientific">Sphingobium yanoikuyae</name>
    <name type="common">Sphingomonas yanoikuyae</name>
    <dbReference type="NCBI Taxonomy" id="13690"/>
    <lineage>
        <taxon>Bacteria</taxon>
        <taxon>Pseudomonadati</taxon>
        <taxon>Pseudomonadota</taxon>
        <taxon>Alphaproteobacteria</taxon>
        <taxon>Sphingomonadales</taxon>
        <taxon>Sphingomonadaceae</taxon>
        <taxon>Sphingobium</taxon>
    </lineage>
</organism>
<evidence type="ECO:0000313" key="1">
    <source>
        <dbReference type="EMBL" id="QJR01042.1"/>
    </source>
</evidence>
<evidence type="ECO:0000313" key="2">
    <source>
        <dbReference type="Proteomes" id="UP000502611"/>
    </source>
</evidence>
<dbReference type="AlphaFoldDB" id="A0A6M4G131"/>
<reference evidence="1 2" key="1">
    <citation type="submission" date="2020-04" db="EMBL/GenBank/DDBJ databases">
        <title>The Whole Genome Analysis of High salt-tolerant Sphingobium yanoikuyae YC-XJ2 with Aryl organophosphorus flame retardants (aryl-OPFRs)-degrading capacity and characteristics of Related phosphotriesterase.</title>
        <authorList>
            <person name="Li X."/>
        </authorList>
    </citation>
    <scope>NUCLEOTIDE SEQUENCE [LARGE SCALE GENOMIC DNA]</scope>
    <source>
        <strain evidence="1 2">YC-XJ2</strain>
    </source>
</reference>
<dbReference type="RefSeq" id="WP_169860011.1">
    <property type="nucleotide sequence ID" value="NZ_CP053021.1"/>
</dbReference>
<accession>A0A6M4G131</accession>
<proteinExistence type="predicted"/>
<name>A0A6M4G131_SPHYA</name>
<sequence length="127" mass="14049">MTPFSEGSQRQFRLPPQSGIAAGETIRVSARDMSVETELAQVTDRIRRQHDVAPFLQRLHATSQMHLMPMPGDMMEIVSASPDYIQPEPGSPPVWLQIAAGNDAAELVIYRSEADSNLYVFVPIQVG</sequence>
<gene>
    <name evidence="1" type="ORF">HH800_01815</name>
</gene>
<protein>
    <submittedName>
        <fullName evidence="1">Uncharacterized protein</fullName>
    </submittedName>
</protein>
<dbReference type="Proteomes" id="UP000502611">
    <property type="component" value="Chromosome"/>
</dbReference>
<dbReference type="EMBL" id="CP053021">
    <property type="protein sequence ID" value="QJR01042.1"/>
    <property type="molecule type" value="Genomic_DNA"/>
</dbReference>